<dbReference type="InterPro" id="IPR040701">
    <property type="entry name" value="Bact_RF_family2"/>
</dbReference>
<evidence type="ECO:0000313" key="2">
    <source>
        <dbReference type="Proteomes" id="UP001241092"/>
    </source>
</evidence>
<accession>A0AAI8XRI4</accession>
<name>A0AAI8XRI4_MYCME</name>
<gene>
    <name evidence="1" type="ORF">hbim_06057</name>
</gene>
<proteinExistence type="predicted"/>
<evidence type="ECO:0008006" key="3">
    <source>
        <dbReference type="Google" id="ProtNLM"/>
    </source>
</evidence>
<dbReference type="RefSeq" id="WP_229478752.1">
    <property type="nucleotide sequence ID" value="NZ_AP027452.1"/>
</dbReference>
<dbReference type="EMBL" id="AP027452">
    <property type="protein sequence ID" value="BDY32095.1"/>
    <property type="molecule type" value="Genomic_DNA"/>
</dbReference>
<evidence type="ECO:0000313" key="1">
    <source>
        <dbReference type="EMBL" id="BDY32095.1"/>
    </source>
</evidence>
<protein>
    <recommendedName>
        <fullName evidence="3">Peptide chain release factor 1</fullName>
    </recommendedName>
</protein>
<reference evidence="1" key="1">
    <citation type="submission" date="2023-03" db="EMBL/GenBank/DDBJ databases">
        <title>Draft genome sequence of a Mycolicibacterium mageritense strain H4_3_1 isolated from a hybrid biological-inorganic system reactor.</title>
        <authorList>
            <person name="Feng X."/>
            <person name="Kazama D."/>
            <person name="Sato K."/>
            <person name="Kobayashi H."/>
        </authorList>
    </citation>
    <scope>NUCLEOTIDE SEQUENCE</scope>
    <source>
        <strain evidence="1">H4_3_1</strain>
    </source>
</reference>
<dbReference type="AlphaFoldDB" id="A0AAI8XRI4"/>
<sequence length="370" mass="39012">MHSERFRPLLTGAGPYASVYFDDSHDTADATAQLELKWRGLREELERQDAPAKVVEHLQRAVVESRPGVGRGGRGLVASPDGVLIDEVLDWAPATPVVRFSELPYVMPVIEHGTDEVPYVLVAVDHNGADIEVHSGGVNTETVEGGAYPVHKAGGPETSGYGDPQPRTEEARRTNIRAVADRLTTIVDDCAPDLVFVVGEVQSRSDLVAALPKRVAARVVQLHTGARHTGFDERELADSVATHLAARHHERLGEIEEQFRTAVGQGSGLAAEGLPGVCAALRAGAVETLIVGDVGAATVLAGDNLSTLAPNAEVLSEQGAAPTHTFRADEALPMVAISIDADVVGDDGISPADGVAAVLRYPPRKAAEVS</sequence>
<dbReference type="Proteomes" id="UP001241092">
    <property type="component" value="Chromosome"/>
</dbReference>
<dbReference type="Pfam" id="PF18844">
    <property type="entry name" value="baeRF_family2"/>
    <property type="match status" value="1"/>
</dbReference>
<organism evidence="1 2">
    <name type="scientific">Mycolicibacterium mageritense</name>
    <name type="common">Mycobacterium mageritense</name>
    <dbReference type="NCBI Taxonomy" id="53462"/>
    <lineage>
        <taxon>Bacteria</taxon>
        <taxon>Bacillati</taxon>
        <taxon>Actinomycetota</taxon>
        <taxon>Actinomycetes</taxon>
        <taxon>Mycobacteriales</taxon>
        <taxon>Mycobacteriaceae</taxon>
        <taxon>Mycolicibacterium</taxon>
    </lineage>
</organism>